<proteinExistence type="predicted"/>
<sequence>MPGLAASSSTSSPPASPGRPRALPLLLPSATSPAGYFQFSEILSKFDMYRRREEKGGEEGGVYLGIREGQGGDRWADGGAITRPLGFLTWWYFCKDGNGKIYQEKESNWRN</sequence>
<organism evidence="2 3">
    <name type="scientific">Oryza sativa subsp. japonica</name>
    <name type="common">Rice</name>
    <dbReference type="NCBI Taxonomy" id="39947"/>
    <lineage>
        <taxon>Eukaryota</taxon>
        <taxon>Viridiplantae</taxon>
        <taxon>Streptophyta</taxon>
        <taxon>Embryophyta</taxon>
        <taxon>Tracheophyta</taxon>
        <taxon>Spermatophyta</taxon>
        <taxon>Magnoliopsida</taxon>
        <taxon>Liliopsida</taxon>
        <taxon>Poales</taxon>
        <taxon>Poaceae</taxon>
        <taxon>BOP clade</taxon>
        <taxon>Oryzoideae</taxon>
        <taxon>Oryzeae</taxon>
        <taxon>Oryzinae</taxon>
        <taxon>Oryza</taxon>
        <taxon>Oryza sativa</taxon>
    </lineage>
</organism>
<reference evidence="3" key="2">
    <citation type="journal article" date="2008" name="Nucleic Acids Res.">
        <title>The rice annotation project database (RAP-DB): 2008 update.</title>
        <authorList>
            <consortium name="The rice annotation project (RAP)"/>
        </authorList>
    </citation>
    <scope>GENOME REANNOTATION</scope>
    <source>
        <strain evidence="3">cv. Nipponbare</strain>
    </source>
</reference>
<reference evidence="3" key="1">
    <citation type="journal article" date="2005" name="Nature">
        <title>The map-based sequence of the rice genome.</title>
        <authorList>
            <consortium name="International rice genome sequencing project (IRGSP)"/>
            <person name="Matsumoto T."/>
            <person name="Wu J."/>
            <person name="Kanamori H."/>
            <person name="Katayose Y."/>
            <person name="Fujisawa M."/>
            <person name="Namiki N."/>
            <person name="Mizuno H."/>
            <person name="Yamamoto K."/>
            <person name="Antonio B.A."/>
            <person name="Baba T."/>
            <person name="Sakata K."/>
            <person name="Nagamura Y."/>
            <person name="Aoki H."/>
            <person name="Arikawa K."/>
            <person name="Arita K."/>
            <person name="Bito T."/>
            <person name="Chiden Y."/>
            <person name="Fujitsuka N."/>
            <person name="Fukunaka R."/>
            <person name="Hamada M."/>
            <person name="Harada C."/>
            <person name="Hayashi A."/>
            <person name="Hijishita S."/>
            <person name="Honda M."/>
            <person name="Hosokawa S."/>
            <person name="Ichikawa Y."/>
            <person name="Idonuma A."/>
            <person name="Iijima M."/>
            <person name="Ikeda M."/>
            <person name="Ikeno M."/>
            <person name="Ito K."/>
            <person name="Ito S."/>
            <person name="Ito T."/>
            <person name="Ito Y."/>
            <person name="Ito Y."/>
            <person name="Iwabuchi A."/>
            <person name="Kamiya K."/>
            <person name="Karasawa W."/>
            <person name="Kurita K."/>
            <person name="Katagiri S."/>
            <person name="Kikuta A."/>
            <person name="Kobayashi H."/>
            <person name="Kobayashi N."/>
            <person name="Machita K."/>
            <person name="Maehara T."/>
            <person name="Masukawa M."/>
            <person name="Mizubayashi T."/>
            <person name="Mukai Y."/>
            <person name="Nagasaki H."/>
            <person name="Nagata Y."/>
            <person name="Naito S."/>
            <person name="Nakashima M."/>
            <person name="Nakama Y."/>
            <person name="Nakamichi Y."/>
            <person name="Nakamura M."/>
            <person name="Meguro A."/>
            <person name="Negishi M."/>
            <person name="Ohta I."/>
            <person name="Ohta T."/>
            <person name="Okamoto M."/>
            <person name="Ono N."/>
            <person name="Saji S."/>
            <person name="Sakaguchi M."/>
            <person name="Sakai K."/>
            <person name="Shibata M."/>
            <person name="Shimokawa T."/>
            <person name="Song J."/>
            <person name="Takazaki Y."/>
            <person name="Terasawa K."/>
            <person name="Tsugane M."/>
            <person name="Tsuji K."/>
            <person name="Ueda S."/>
            <person name="Waki K."/>
            <person name="Yamagata H."/>
            <person name="Yamamoto M."/>
            <person name="Yamamoto S."/>
            <person name="Yamane H."/>
            <person name="Yoshiki S."/>
            <person name="Yoshihara R."/>
            <person name="Yukawa K."/>
            <person name="Zhong H."/>
            <person name="Yano M."/>
            <person name="Yuan Q."/>
            <person name="Ouyang S."/>
            <person name="Liu J."/>
            <person name="Jones K.M."/>
            <person name="Gansberger K."/>
            <person name="Moffat K."/>
            <person name="Hill J."/>
            <person name="Bera J."/>
            <person name="Fadrosh D."/>
            <person name="Jin S."/>
            <person name="Johri S."/>
            <person name="Kim M."/>
            <person name="Overton L."/>
            <person name="Reardon M."/>
            <person name="Tsitrin T."/>
            <person name="Vuong H."/>
            <person name="Weaver B."/>
            <person name="Ciecko A."/>
            <person name="Tallon L."/>
            <person name="Jackson J."/>
            <person name="Pai G."/>
            <person name="Aken S.V."/>
            <person name="Utterback T."/>
            <person name="Reidmuller S."/>
            <person name="Feldblyum T."/>
            <person name="Hsiao J."/>
            <person name="Zismann V."/>
            <person name="Iobst S."/>
            <person name="de Vazeille A.R."/>
            <person name="Buell C.R."/>
            <person name="Ying K."/>
            <person name="Li Y."/>
            <person name="Lu T."/>
            <person name="Huang Y."/>
            <person name="Zhao Q."/>
            <person name="Feng Q."/>
            <person name="Zhang L."/>
            <person name="Zhu J."/>
            <person name="Weng Q."/>
            <person name="Mu J."/>
            <person name="Lu Y."/>
            <person name="Fan D."/>
            <person name="Liu Y."/>
            <person name="Guan J."/>
            <person name="Zhang Y."/>
            <person name="Yu S."/>
            <person name="Liu X."/>
            <person name="Zhang Y."/>
            <person name="Hong G."/>
            <person name="Han B."/>
            <person name="Choisne N."/>
            <person name="Demange N."/>
            <person name="Orjeda G."/>
            <person name="Samain S."/>
            <person name="Cattolico L."/>
            <person name="Pelletier E."/>
            <person name="Couloux A."/>
            <person name="Segurens B."/>
            <person name="Wincker P."/>
            <person name="D'Hont A."/>
            <person name="Scarpelli C."/>
            <person name="Weissenbach J."/>
            <person name="Salanoubat M."/>
            <person name="Quetier F."/>
            <person name="Yu Y."/>
            <person name="Kim H.R."/>
            <person name="Rambo T."/>
            <person name="Currie J."/>
            <person name="Collura K."/>
            <person name="Luo M."/>
            <person name="Yang T."/>
            <person name="Ammiraju J.S.S."/>
            <person name="Engler F."/>
            <person name="Soderlund C."/>
            <person name="Wing R.A."/>
            <person name="Palmer L.E."/>
            <person name="de la Bastide M."/>
            <person name="Spiegel L."/>
            <person name="Nascimento L."/>
            <person name="Zutavern T."/>
            <person name="O'Shaughnessy A."/>
            <person name="Dike S."/>
            <person name="Dedhia N."/>
            <person name="Preston R."/>
            <person name="Balija V."/>
            <person name="McCombie W.R."/>
            <person name="Chow T."/>
            <person name="Chen H."/>
            <person name="Chung M."/>
            <person name="Chen C."/>
            <person name="Shaw J."/>
            <person name="Wu H."/>
            <person name="Hsiao K."/>
            <person name="Chao Y."/>
            <person name="Chu M."/>
            <person name="Cheng C."/>
            <person name="Hour A."/>
            <person name="Lee P."/>
            <person name="Lin S."/>
            <person name="Lin Y."/>
            <person name="Liou J."/>
            <person name="Liu S."/>
            <person name="Hsing Y."/>
            <person name="Raghuvanshi S."/>
            <person name="Mohanty A."/>
            <person name="Bharti A.K."/>
            <person name="Gaur A."/>
            <person name="Gupta V."/>
            <person name="Kumar D."/>
            <person name="Ravi V."/>
            <person name="Vij S."/>
            <person name="Kapur A."/>
            <person name="Khurana P."/>
            <person name="Khurana P."/>
            <person name="Khurana J.P."/>
            <person name="Tyagi A.K."/>
            <person name="Gaikwad K."/>
            <person name="Singh A."/>
            <person name="Dalal V."/>
            <person name="Srivastava S."/>
            <person name="Dixit A."/>
            <person name="Pal A.K."/>
            <person name="Ghazi I.A."/>
            <person name="Yadav M."/>
            <person name="Pandit A."/>
            <person name="Bhargava A."/>
            <person name="Sureshbabu K."/>
            <person name="Batra K."/>
            <person name="Sharma T.R."/>
            <person name="Mohapatra T."/>
            <person name="Singh N.K."/>
            <person name="Messing J."/>
            <person name="Nelson A.B."/>
            <person name="Fuks G."/>
            <person name="Kavchok S."/>
            <person name="Keizer G."/>
            <person name="Linton E."/>
            <person name="Llaca V."/>
            <person name="Song R."/>
            <person name="Tanyolac B."/>
            <person name="Young S."/>
            <person name="Ho-Il K."/>
            <person name="Hahn J.H."/>
            <person name="Sangsakoo G."/>
            <person name="Vanavichit A."/>
            <person name="de Mattos Luiz.A.T."/>
            <person name="Zimmer P.D."/>
            <person name="Malone G."/>
            <person name="Dellagostin O."/>
            <person name="de Oliveira A.C."/>
            <person name="Bevan M."/>
            <person name="Bancroft I."/>
            <person name="Minx P."/>
            <person name="Cordum H."/>
            <person name="Wilson R."/>
            <person name="Cheng Z."/>
            <person name="Jin W."/>
            <person name="Jiang J."/>
            <person name="Leong S.A."/>
            <person name="Iwama H."/>
            <person name="Gojobori T."/>
            <person name="Itoh T."/>
            <person name="Niimura Y."/>
            <person name="Fujii Y."/>
            <person name="Habara T."/>
            <person name="Sakai H."/>
            <person name="Sato Y."/>
            <person name="Wilson G."/>
            <person name="Kumar K."/>
            <person name="McCouch S."/>
            <person name="Juretic N."/>
            <person name="Hoen D."/>
            <person name="Wright S."/>
            <person name="Bruskiewich R."/>
            <person name="Bureau T."/>
            <person name="Miyao A."/>
            <person name="Hirochika H."/>
            <person name="Nishikawa T."/>
            <person name="Kadowaki K."/>
            <person name="Sugiura M."/>
            <person name="Burr B."/>
            <person name="Sasaki T."/>
        </authorList>
    </citation>
    <scope>NUCLEOTIDE SEQUENCE [LARGE SCALE GENOMIC DNA]</scope>
    <source>
        <strain evidence="3">cv. Nipponbare</strain>
    </source>
</reference>
<feature type="region of interest" description="Disordered" evidence="1">
    <location>
        <begin position="1"/>
        <end position="24"/>
    </location>
</feature>
<evidence type="ECO:0000313" key="3">
    <source>
        <dbReference type="Proteomes" id="UP000000763"/>
    </source>
</evidence>
<protein>
    <submittedName>
        <fullName evidence="2">Uncharacterized protein</fullName>
    </submittedName>
</protein>
<dbReference type="Proteomes" id="UP000000763">
    <property type="component" value="Chromosome 7"/>
</dbReference>
<evidence type="ECO:0000256" key="1">
    <source>
        <dbReference type="SAM" id="MobiDB-lite"/>
    </source>
</evidence>
<accession>Q69RA5</accession>
<dbReference type="EMBL" id="AP005197">
    <property type="protein sequence ID" value="BAD31193.1"/>
    <property type="molecule type" value="Genomic_DNA"/>
</dbReference>
<name>Q69RA5_ORYSJ</name>
<evidence type="ECO:0000313" key="2">
    <source>
        <dbReference type="EMBL" id="BAD31193.1"/>
    </source>
</evidence>
<dbReference type="AlphaFoldDB" id="Q69RA5"/>
<gene>
    <name evidence="2" type="primary">P0592C06.114</name>
</gene>